<dbReference type="InterPro" id="IPR026030">
    <property type="entry name" value="Pur-cyt_permease_Fcy2/21/22"/>
</dbReference>
<keyword evidence="4" id="KW-0597">Phosphoprotein</keyword>
<dbReference type="InterPro" id="IPR001248">
    <property type="entry name" value="Pur-cyt_permease"/>
</dbReference>
<evidence type="ECO:0000256" key="6">
    <source>
        <dbReference type="ARBA" id="ARBA00022989"/>
    </source>
</evidence>
<dbReference type="PANTHER" id="PTHR31806">
    <property type="entry name" value="PURINE-CYTOSINE PERMEASE FCY2-RELATED"/>
    <property type="match status" value="1"/>
</dbReference>
<protein>
    <submittedName>
        <fullName evidence="9">Uncharacterized protein</fullName>
    </submittedName>
</protein>
<comment type="subcellular location">
    <subcellularLocation>
        <location evidence="1">Membrane</location>
        <topology evidence="1">Multi-pass membrane protein</topology>
    </subcellularLocation>
</comment>
<organism evidence="9 10">
    <name type="scientific">Pyricularia oryzae</name>
    <name type="common">Rice blast fungus</name>
    <name type="synonym">Magnaporthe oryzae</name>
    <dbReference type="NCBI Taxonomy" id="318829"/>
    <lineage>
        <taxon>Eukaryota</taxon>
        <taxon>Fungi</taxon>
        <taxon>Dikarya</taxon>
        <taxon>Ascomycota</taxon>
        <taxon>Pezizomycotina</taxon>
        <taxon>Sordariomycetes</taxon>
        <taxon>Sordariomycetidae</taxon>
        <taxon>Magnaporthales</taxon>
        <taxon>Pyriculariaceae</taxon>
        <taxon>Pyricularia</taxon>
    </lineage>
</organism>
<keyword evidence="6" id="KW-1133">Transmembrane helix</keyword>
<dbReference type="Proteomes" id="UP000294847">
    <property type="component" value="Chromosome 5"/>
</dbReference>
<keyword evidence="5" id="KW-0812">Transmembrane</keyword>
<dbReference type="FunFam" id="1.10.4160.10:FF:000002">
    <property type="entry name" value="Purine-cytosine permease fcyB"/>
    <property type="match status" value="1"/>
</dbReference>
<evidence type="ECO:0000313" key="10">
    <source>
        <dbReference type="Proteomes" id="UP000294847"/>
    </source>
</evidence>
<dbReference type="CDD" id="cd11484">
    <property type="entry name" value="SLC-NCS1sbd_CobB-like"/>
    <property type="match status" value="1"/>
</dbReference>
<evidence type="ECO:0000256" key="3">
    <source>
        <dbReference type="ARBA" id="ARBA00022448"/>
    </source>
</evidence>
<evidence type="ECO:0000313" key="9">
    <source>
        <dbReference type="EMBL" id="QBZ63209.1"/>
    </source>
</evidence>
<dbReference type="GO" id="GO:0022857">
    <property type="term" value="F:transmembrane transporter activity"/>
    <property type="evidence" value="ECO:0007669"/>
    <property type="project" value="InterPro"/>
</dbReference>
<dbReference type="GO" id="GO:0015851">
    <property type="term" value="P:nucleobase transport"/>
    <property type="evidence" value="ECO:0007669"/>
    <property type="project" value="UniProtKB-ARBA"/>
</dbReference>
<evidence type="ECO:0000256" key="4">
    <source>
        <dbReference type="ARBA" id="ARBA00022553"/>
    </source>
</evidence>
<proteinExistence type="inferred from homology"/>
<dbReference type="GO" id="GO:0000329">
    <property type="term" value="C:fungal-type vacuole membrane"/>
    <property type="evidence" value="ECO:0007669"/>
    <property type="project" value="TreeGrafter"/>
</dbReference>
<evidence type="ECO:0000256" key="7">
    <source>
        <dbReference type="ARBA" id="ARBA00023136"/>
    </source>
</evidence>
<dbReference type="EMBL" id="CP034208">
    <property type="protein sequence ID" value="QBZ63209.1"/>
    <property type="molecule type" value="Genomic_DNA"/>
</dbReference>
<dbReference type="Gene3D" id="1.10.4160.10">
    <property type="entry name" value="Hydantoin permease"/>
    <property type="match status" value="1"/>
</dbReference>
<accession>A0A4P7NMB0</accession>
<dbReference type="PIRSF" id="PIRSF002744">
    <property type="entry name" value="Pur-cyt_permease"/>
    <property type="match status" value="1"/>
</dbReference>
<evidence type="ECO:0000256" key="2">
    <source>
        <dbReference type="ARBA" id="ARBA00008974"/>
    </source>
</evidence>
<name>A0A4P7NMB0_PYROR</name>
<gene>
    <name evidence="9" type="ORF">PoMZ_12106</name>
</gene>
<keyword evidence="3 8" id="KW-0813">Transport</keyword>
<evidence type="ECO:0000256" key="5">
    <source>
        <dbReference type="ARBA" id="ARBA00022692"/>
    </source>
</evidence>
<evidence type="ECO:0000256" key="8">
    <source>
        <dbReference type="PIRNR" id="PIRNR002744"/>
    </source>
</evidence>
<dbReference type="PANTHER" id="PTHR31806:SF1">
    <property type="entry name" value="PURINE-CYTOSINE PERMEASE FCY2-RELATED"/>
    <property type="match status" value="1"/>
</dbReference>
<comment type="similarity">
    <text evidence="2 8">Belongs to the purine-cytosine permease (2.A.39) family.</text>
</comment>
<dbReference type="GO" id="GO:0005886">
    <property type="term" value="C:plasma membrane"/>
    <property type="evidence" value="ECO:0007669"/>
    <property type="project" value="TreeGrafter"/>
</dbReference>
<sequence>MEDPEVGHGWRERAQRAVGRLGIEQRGIERVPEDERSDFSITNMGSLWLSANMTVATFAVGMLARPVFKLGFFDAALTIIFINMLGIMAVAFFATFGPRFGLRQMILSRFWFGYNGVKFITVFNIMAGLGWSSVNCIVGAQLLHTINSSMPGYAGVLVISLSTLAITTFGYKIVHLYEKYAWIPVFIIFVIVAGVFSQTGDFNSLSPLATGPDEAGAVLSFGASIFGFATGWAGLSADYTVYQPATRSRATVFAVTFAGLFLPLCFNEILGAAVMTASATNIGFVKAYSESQVGGVLGQVLIPPLGRFGSFCLVLLALSIIANNCPNIYSVSLSVQVLASSTQRVPRFIWTMVATVVYIAISIPGYDNFEAWLSNFMVIIGYWLAAYEAIALVEHFAFRRGYTGYDPDQYTDPDRLPPGYAALAAFVCGASGAILGMKQLWYTGPIARLVGSDGGGDLGFELAFAFAAVAYLGLRMIEKRRFGR</sequence>
<dbReference type="Pfam" id="PF02133">
    <property type="entry name" value="Transp_cyt_pur"/>
    <property type="match status" value="1"/>
</dbReference>
<evidence type="ECO:0000256" key="1">
    <source>
        <dbReference type="ARBA" id="ARBA00004141"/>
    </source>
</evidence>
<dbReference type="AlphaFoldDB" id="A0A4P7NMB0"/>
<reference evidence="9 10" key="1">
    <citation type="journal article" date="2019" name="Mol. Biol. Evol.">
        <title>Blast fungal genomes show frequent chromosomal changes, gene gains and losses, and effector gene turnover.</title>
        <authorList>
            <person name="Gomez Luciano L.B."/>
            <person name="Jason Tsai I."/>
            <person name="Chuma I."/>
            <person name="Tosa Y."/>
            <person name="Chen Y.H."/>
            <person name="Li J.Y."/>
            <person name="Li M.Y."/>
            <person name="Jade Lu M.Y."/>
            <person name="Nakayashiki H."/>
            <person name="Li W.H."/>
        </authorList>
    </citation>
    <scope>NUCLEOTIDE SEQUENCE [LARGE SCALE GENOMIC DNA]</scope>
    <source>
        <strain evidence="9">MZ5-1-6</strain>
    </source>
</reference>
<keyword evidence="7 8" id="KW-0472">Membrane</keyword>